<evidence type="ECO:0000313" key="2">
    <source>
        <dbReference type="EMBL" id="ORY32171.1"/>
    </source>
</evidence>
<sequence>MQRSIFQLIVLPYLASHPARTTWSAFSTSSRWAKTAANVEAGPSNARTYDAWTPESDVDLVDTSLELLRLPIHRPGSSRLPPYLSRPKPPRHRPSGLQPELDPGESSSADSVQDTTGLQLEQDEFAARLLHDLGLDPPIFVEQKPLPSHPTSSTSKSISNRVSVTPPADTQRASQFRNHDPPPDPAYRWSEQRQRAAIRPDDSPSISNITAPLSEATEVDGKLHRHPKSDLELPPEFRSLLPDSVDPAQAASVRTAIWAIYRIVNAYWTTCQHKESSSELTTDTAQSHATSTVLNRDRLNTSLPPLFTHLLSRRLYRLAAFHYINTPEYASDPILLEQLASRLEAGGSAKLAARLRRGFDVPRKTDGRGHLGSESIGRDSLLPLNAWEIPRLPPDGPDPTISNRQKRLTEFHNSHLEYLLYKPASPHFQNPLGTTPAAPGSRFSRPSPNLRQLRDLLIHVENLERTRGFIPDKRTAHLIIRCWLRCGSGWNHSSRQPSVRIHKTKDGRMIEAPKQHSEAIFDAKTVRLIWHLVSKIMVREVARLEAAHTTGKNKEMKGENRLRYQAHIKPFCQMMKKAMLEFGDKQGFKEVVKWKREMRGRMVQLGEVESENALELELGRKIKSVRKSPAEEEEEKVAGT</sequence>
<proteinExistence type="predicted"/>
<reference evidence="2 3" key="1">
    <citation type="submission" date="2016-07" db="EMBL/GenBank/DDBJ databases">
        <title>Pervasive Adenine N6-methylation of Active Genes in Fungi.</title>
        <authorList>
            <consortium name="DOE Joint Genome Institute"/>
            <person name="Mondo S.J."/>
            <person name="Dannebaum R.O."/>
            <person name="Kuo R.C."/>
            <person name="Labutti K."/>
            <person name="Haridas S."/>
            <person name="Kuo A."/>
            <person name="Salamov A."/>
            <person name="Ahrendt S.R."/>
            <person name="Lipzen A."/>
            <person name="Sullivan W."/>
            <person name="Andreopoulos W.B."/>
            <person name="Clum A."/>
            <person name="Lindquist E."/>
            <person name="Daum C."/>
            <person name="Ramamoorthy G.K."/>
            <person name="Gryganskyi A."/>
            <person name="Culley D."/>
            <person name="Magnuson J.K."/>
            <person name="James T.Y."/>
            <person name="O'Malley M.A."/>
            <person name="Stajich J.E."/>
            <person name="Spatafora J.W."/>
            <person name="Visel A."/>
            <person name="Grigoriev I.V."/>
        </authorList>
    </citation>
    <scope>NUCLEOTIDE SEQUENCE [LARGE SCALE GENOMIC DNA]</scope>
    <source>
        <strain evidence="2 3">68-887.2</strain>
    </source>
</reference>
<evidence type="ECO:0000256" key="1">
    <source>
        <dbReference type="SAM" id="MobiDB-lite"/>
    </source>
</evidence>
<feature type="compositionally biased region" description="Polar residues" evidence="1">
    <location>
        <begin position="105"/>
        <end position="116"/>
    </location>
</feature>
<accession>A0A1Y2BBG4</accession>
<gene>
    <name evidence="2" type="ORF">BCR39DRAFT_524453</name>
</gene>
<comment type="caution">
    <text evidence="2">The sequence shown here is derived from an EMBL/GenBank/DDBJ whole genome shotgun (WGS) entry which is preliminary data.</text>
</comment>
<name>A0A1Y2BBG4_9TREE</name>
<dbReference type="Proteomes" id="UP000193986">
    <property type="component" value="Unassembled WGS sequence"/>
</dbReference>
<dbReference type="AlphaFoldDB" id="A0A1Y2BBG4"/>
<feature type="compositionally biased region" description="Low complexity" evidence="1">
    <location>
        <begin position="149"/>
        <end position="163"/>
    </location>
</feature>
<feature type="region of interest" description="Disordered" evidence="1">
    <location>
        <begin position="76"/>
        <end position="116"/>
    </location>
</feature>
<keyword evidence="3" id="KW-1185">Reference proteome</keyword>
<organism evidence="2 3">
    <name type="scientific">Naematelia encephala</name>
    <dbReference type="NCBI Taxonomy" id="71784"/>
    <lineage>
        <taxon>Eukaryota</taxon>
        <taxon>Fungi</taxon>
        <taxon>Dikarya</taxon>
        <taxon>Basidiomycota</taxon>
        <taxon>Agaricomycotina</taxon>
        <taxon>Tremellomycetes</taxon>
        <taxon>Tremellales</taxon>
        <taxon>Naemateliaceae</taxon>
        <taxon>Naematelia</taxon>
    </lineage>
</organism>
<dbReference type="OrthoDB" id="2565179at2759"/>
<dbReference type="InParanoid" id="A0A1Y2BBG4"/>
<dbReference type="EMBL" id="MCFC01000011">
    <property type="protein sequence ID" value="ORY32171.1"/>
    <property type="molecule type" value="Genomic_DNA"/>
</dbReference>
<feature type="region of interest" description="Disordered" evidence="1">
    <location>
        <begin position="141"/>
        <end position="185"/>
    </location>
</feature>
<evidence type="ECO:0000313" key="3">
    <source>
        <dbReference type="Proteomes" id="UP000193986"/>
    </source>
</evidence>
<protein>
    <submittedName>
        <fullName evidence="2">Uncharacterized protein</fullName>
    </submittedName>
</protein>